<dbReference type="InterPro" id="IPR001129">
    <property type="entry name" value="Membr-assoc_MAPEG"/>
</dbReference>
<dbReference type="PANTHER" id="PTHR35371:SF1">
    <property type="entry name" value="BLR7753 PROTEIN"/>
    <property type="match status" value="1"/>
</dbReference>
<keyword evidence="7" id="KW-1185">Reference proteome</keyword>
<keyword evidence="2 5" id="KW-0812">Transmembrane</keyword>
<evidence type="ECO:0000256" key="5">
    <source>
        <dbReference type="SAM" id="Phobius"/>
    </source>
</evidence>
<evidence type="ECO:0000256" key="1">
    <source>
        <dbReference type="ARBA" id="ARBA00004370"/>
    </source>
</evidence>
<evidence type="ECO:0000256" key="2">
    <source>
        <dbReference type="ARBA" id="ARBA00022692"/>
    </source>
</evidence>
<protein>
    <submittedName>
        <fullName evidence="6">Putative membrane protein</fullName>
    </submittedName>
</protein>
<evidence type="ECO:0000313" key="7">
    <source>
        <dbReference type="Proteomes" id="UP000237839"/>
    </source>
</evidence>
<proteinExistence type="predicted"/>
<organism evidence="6 7">
    <name type="scientific">Solimicrobium silvestre</name>
    <dbReference type="NCBI Taxonomy" id="2099400"/>
    <lineage>
        <taxon>Bacteria</taxon>
        <taxon>Pseudomonadati</taxon>
        <taxon>Pseudomonadota</taxon>
        <taxon>Betaproteobacteria</taxon>
        <taxon>Burkholderiales</taxon>
        <taxon>Oxalobacteraceae</taxon>
        <taxon>Solimicrobium</taxon>
    </lineage>
</organism>
<comment type="subcellular location">
    <subcellularLocation>
        <location evidence="1">Membrane</location>
    </subcellularLocation>
</comment>
<sequence>MTNALALVVYMAIVTWLTLLIASMMRARGWTLPGIILALGNRENMPEPLAVADRADRAARNTLENFVLFAALVLTAHAMGVVDHRIELGAEIFFWARLAYIPIYIAGIIYVRTVVWTISIIGLGMITSTLL</sequence>
<keyword evidence="3 5" id="KW-1133">Transmembrane helix</keyword>
<feature type="transmembrane region" description="Helical" evidence="5">
    <location>
        <begin position="6"/>
        <end position="25"/>
    </location>
</feature>
<accession>A0A2S9H4G8</accession>
<evidence type="ECO:0000256" key="4">
    <source>
        <dbReference type="ARBA" id="ARBA00023136"/>
    </source>
</evidence>
<name>A0A2S9H4G8_9BURK</name>
<dbReference type="OrthoDB" id="513661at2"/>
<dbReference type="RefSeq" id="WP_105529780.1">
    <property type="nucleotide sequence ID" value="NZ_PUGF01000001.1"/>
</dbReference>
<feature type="transmembrane region" description="Helical" evidence="5">
    <location>
        <begin position="101"/>
        <end position="126"/>
    </location>
</feature>
<dbReference type="Pfam" id="PF01124">
    <property type="entry name" value="MAPEG"/>
    <property type="match status" value="1"/>
</dbReference>
<dbReference type="EMBL" id="PUGF01000001">
    <property type="protein sequence ID" value="PRC94858.1"/>
    <property type="molecule type" value="Genomic_DNA"/>
</dbReference>
<gene>
    <name evidence="6" type="ORF">S2091_0053</name>
</gene>
<comment type="caution">
    <text evidence="6">The sequence shown here is derived from an EMBL/GenBank/DDBJ whole genome shotgun (WGS) entry which is preliminary data.</text>
</comment>
<dbReference type="SUPFAM" id="SSF161084">
    <property type="entry name" value="MAPEG domain-like"/>
    <property type="match status" value="1"/>
</dbReference>
<reference evidence="6 7" key="1">
    <citation type="submission" date="2018-02" db="EMBL/GenBank/DDBJ databases">
        <title>Solimicrobium silvestre gen. nov., sp. nov., isolated from alpine forest soil.</title>
        <authorList>
            <person name="Margesin R."/>
            <person name="Albuquerque L."/>
            <person name="Zhang D.-C."/>
            <person name="Froufe H.J.C."/>
            <person name="Severino R."/>
            <person name="Roxo I."/>
            <person name="Egas C."/>
            <person name="Da Costa M.S."/>
        </authorList>
    </citation>
    <scope>NUCLEOTIDE SEQUENCE [LARGE SCALE GENOMIC DNA]</scope>
    <source>
        <strain evidence="6 7">S20-91</strain>
    </source>
</reference>
<feature type="transmembrane region" description="Helical" evidence="5">
    <location>
        <begin position="63"/>
        <end position="81"/>
    </location>
</feature>
<dbReference type="Gene3D" id="1.20.120.550">
    <property type="entry name" value="Membrane associated eicosanoid/glutathione metabolism-like domain"/>
    <property type="match status" value="1"/>
</dbReference>
<dbReference type="InterPro" id="IPR023352">
    <property type="entry name" value="MAPEG-like_dom_sf"/>
</dbReference>
<dbReference type="GO" id="GO:0016020">
    <property type="term" value="C:membrane"/>
    <property type="evidence" value="ECO:0007669"/>
    <property type="project" value="UniProtKB-SubCell"/>
</dbReference>
<evidence type="ECO:0000256" key="3">
    <source>
        <dbReference type="ARBA" id="ARBA00022989"/>
    </source>
</evidence>
<evidence type="ECO:0000313" key="6">
    <source>
        <dbReference type="EMBL" id="PRC94858.1"/>
    </source>
</evidence>
<dbReference type="AlphaFoldDB" id="A0A2S9H4G8"/>
<dbReference type="PANTHER" id="PTHR35371">
    <property type="entry name" value="INNER MEMBRANE PROTEIN"/>
    <property type="match status" value="1"/>
</dbReference>
<dbReference type="Proteomes" id="UP000237839">
    <property type="component" value="Unassembled WGS sequence"/>
</dbReference>
<keyword evidence="4 5" id="KW-0472">Membrane</keyword>